<evidence type="ECO:0000256" key="6">
    <source>
        <dbReference type="PIRSR" id="PIRSR000429-1"/>
    </source>
</evidence>
<dbReference type="GO" id="GO:0010124">
    <property type="term" value="P:phenylacetate catabolic process"/>
    <property type="evidence" value="ECO:0007669"/>
    <property type="project" value="TreeGrafter"/>
</dbReference>
<keyword evidence="3 7" id="KW-0808">Transferase</keyword>
<dbReference type="PANTHER" id="PTHR43853:SF21">
    <property type="entry name" value="STEROID 3-KETOACYL-COA THIOLASE"/>
    <property type="match status" value="1"/>
</dbReference>
<dbReference type="GO" id="GO:0003988">
    <property type="term" value="F:acetyl-CoA C-acyltransferase activity"/>
    <property type="evidence" value="ECO:0007669"/>
    <property type="project" value="UniProtKB-EC"/>
</dbReference>
<feature type="active site" description="Proton acceptor" evidence="6">
    <location>
        <position position="347"/>
    </location>
</feature>
<dbReference type="InterPro" id="IPR020610">
    <property type="entry name" value="Thiolase_AS"/>
</dbReference>
<dbReference type="STRING" id="1921803.NIES593_18395"/>
<feature type="domain" description="Thiolase C-terminal" evidence="9">
    <location>
        <begin position="269"/>
        <end position="389"/>
    </location>
</feature>
<dbReference type="NCBIfam" id="TIGR01930">
    <property type="entry name" value="AcCoA-C-Actrans"/>
    <property type="match status" value="1"/>
</dbReference>
<evidence type="ECO:0000259" key="8">
    <source>
        <dbReference type="Pfam" id="PF00108"/>
    </source>
</evidence>
<organism evidence="10 11">
    <name type="scientific">Hydrococcus rivularis NIES-593</name>
    <dbReference type="NCBI Taxonomy" id="1921803"/>
    <lineage>
        <taxon>Bacteria</taxon>
        <taxon>Bacillati</taxon>
        <taxon>Cyanobacteriota</taxon>
        <taxon>Cyanophyceae</taxon>
        <taxon>Pleurocapsales</taxon>
        <taxon>Hydrococcaceae</taxon>
        <taxon>Hydrococcus</taxon>
    </lineage>
</organism>
<evidence type="ECO:0000256" key="7">
    <source>
        <dbReference type="RuleBase" id="RU003557"/>
    </source>
</evidence>
<dbReference type="InterPro" id="IPR050215">
    <property type="entry name" value="Thiolase-like_sf_Thiolase"/>
</dbReference>
<name>A0A1U7HAC1_9CYAN</name>
<dbReference type="Gene3D" id="3.40.47.10">
    <property type="match status" value="1"/>
</dbReference>
<evidence type="ECO:0000259" key="9">
    <source>
        <dbReference type="Pfam" id="PF02803"/>
    </source>
</evidence>
<sequence length="394" mass="41448">MKEAYIVSSVRTAIGKAPRGTLRNVRPDDMGAVVVKEAIARVKNLDPARIDDVIFGCAFPEAEQGFNLGRTIAQRAGLPDAVAGLTINRFCASGLQAIAMATGAIMTGQAEVVVAGGAESMSLIPMGGHDLLPNPDLLAQKPEIYITMGITAENIAQQYQISREEQDAFALRSHQRALDAIEKGRFAEEIVPVTVKETHYIDGKPQSMEKVFQVDEGPRPDTSLEALAKLQPVFRVGGTVTAGNSSQTSDGAAATVVMSDRMVNEFGVQPLGRLLGYAVAGVPPEIMGIGPIEAVPKVLKQVGLTLDDIGLIELNEAFAVQSLAVIRKLGLNEDIVNVNGGAIALGHPLGCTGAKLTATILHEMKRRGIRYGLVTMCVGGGMGAAGVIENLSSS</sequence>
<feature type="domain" description="Thiolase N-terminal" evidence="8">
    <location>
        <begin position="5"/>
        <end position="260"/>
    </location>
</feature>
<dbReference type="EC" id="2.3.1.16" evidence="5"/>
<dbReference type="PIRSF" id="PIRSF000429">
    <property type="entry name" value="Ac-CoA_Ac_transf"/>
    <property type="match status" value="1"/>
</dbReference>
<dbReference type="SUPFAM" id="SSF53901">
    <property type="entry name" value="Thiolase-like"/>
    <property type="match status" value="2"/>
</dbReference>
<dbReference type="CDD" id="cd00751">
    <property type="entry name" value="thiolase"/>
    <property type="match status" value="1"/>
</dbReference>
<dbReference type="InterPro" id="IPR020613">
    <property type="entry name" value="Thiolase_CS"/>
</dbReference>
<evidence type="ECO:0000313" key="10">
    <source>
        <dbReference type="EMBL" id="OKH20529.1"/>
    </source>
</evidence>
<dbReference type="InterPro" id="IPR016039">
    <property type="entry name" value="Thiolase-like"/>
</dbReference>
<dbReference type="OrthoDB" id="9764892at2"/>
<dbReference type="PROSITE" id="PS00099">
    <property type="entry name" value="THIOLASE_3"/>
    <property type="match status" value="1"/>
</dbReference>
<evidence type="ECO:0000313" key="11">
    <source>
        <dbReference type="Proteomes" id="UP000186868"/>
    </source>
</evidence>
<feature type="active site" description="Acyl-thioester intermediate" evidence="6">
    <location>
        <position position="91"/>
    </location>
</feature>
<dbReference type="InterPro" id="IPR020616">
    <property type="entry name" value="Thiolase_N"/>
</dbReference>
<reference evidence="10 11" key="1">
    <citation type="submission" date="2016-11" db="EMBL/GenBank/DDBJ databases">
        <title>Draft Genome Sequences of Nine Cyanobacterial Strains from Diverse Habitats.</title>
        <authorList>
            <person name="Zhu T."/>
            <person name="Hou S."/>
            <person name="Lu X."/>
            <person name="Hess W.R."/>
        </authorList>
    </citation>
    <scope>NUCLEOTIDE SEQUENCE [LARGE SCALE GENOMIC DNA]</scope>
    <source>
        <strain evidence="10 11">NIES-593</strain>
    </source>
</reference>
<protein>
    <recommendedName>
        <fullName evidence="5">acetyl-CoA C-acyltransferase</fullName>
        <ecNumber evidence="5">2.3.1.16</ecNumber>
    </recommendedName>
</protein>
<keyword evidence="4 7" id="KW-0012">Acyltransferase</keyword>
<gene>
    <name evidence="10" type="ORF">NIES593_18395</name>
</gene>
<dbReference type="Pfam" id="PF00108">
    <property type="entry name" value="Thiolase_N"/>
    <property type="match status" value="1"/>
</dbReference>
<dbReference type="PROSITE" id="PS00737">
    <property type="entry name" value="THIOLASE_2"/>
    <property type="match status" value="1"/>
</dbReference>
<evidence type="ECO:0000256" key="2">
    <source>
        <dbReference type="ARBA" id="ARBA00010982"/>
    </source>
</evidence>
<proteinExistence type="inferred from homology"/>
<evidence type="ECO:0000256" key="4">
    <source>
        <dbReference type="ARBA" id="ARBA00023315"/>
    </source>
</evidence>
<dbReference type="PROSITE" id="PS00098">
    <property type="entry name" value="THIOLASE_1"/>
    <property type="match status" value="1"/>
</dbReference>
<dbReference type="Pfam" id="PF02803">
    <property type="entry name" value="Thiolase_C"/>
    <property type="match status" value="1"/>
</dbReference>
<dbReference type="RefSeq" id="WP_073601010.1">
    <property type="nucleotide sequence ID" value="NZ_MRCB01000029.1"/>
</dbReference>
<comment type="pathway">
    <text evidence="1">Lipid metabolism.</text>
</comment>
<dbReference type="InterPro" id="IPR002155">
    <property type="entry name" value="Thiolase"/>
</dbReference>
<comment type="caution">
    <text evidence="10">The sequence shown here is derived from an EMBL/GenBank/DDBJ whole genome shotgun (WGS) entry which is preliminary data.</text>
</comment>
<dbReference type="GO" id="GO:0005737">
    <property type="term" value="C:cytoplasm"/>
    <property type="evidence" value="ECO:0007669"/>
    <property type="project" value="UniProtKB-ARBA"/>
</dbReference>
<keyword evidence="11" id="KW-1185">Reference proteome</keyword>
<dbReference type="FunFam" id="3.40.47.10:FF:000010">
    <property type="entry name" value="Acetyl-CoA acetyltransferase (Thiolase)"/>
    <property type="match status" value="1"/>
</dbReference>
<evidence type="ECO:0000256" key="3">
    <source>
        <dbReference type="ARBA" id="ARBA00022679"/>
    </source>
</evidence>
<feature type="active site" description="Proton acceptor" evidence="6">
    <location>
        <position position="377"/>
    </location>
</feature>
<dbReference type="InterPro" id="IPR020615">
    <property type="entry name" value="Thiolase_acyl_enz_int_AS"/>
</dbReference>
<dbReference type="GO" id="GO:0006635">
    <property type="term" value="P:fatty acid beta-oxidation"/>
    <property type="evidence" value="ECO:0007669"/>
    <property type="project" value="TreeGrafter"/>
</dbReference>
<dbReference type="EMBL" id="MRCB01000029">
    <property type="protein sequence ID" value="OKH20529.1"/>
    <property type="molecule type" value="Genomic_DNA"/>
</dbReference>
<accession>A0A1U7HAC1</accession>
<evidence type="ECO:0000256" key="1">
    <source>
        <dbReference type="ARBA" id="ARBA00005189"/>
    </source>
</evidence>
<comment type="similarity">
    <text evidence="2 7">Belongs to the thiolase-like superfamily. Thiolase family.</text>
</comment>
<evidence type="ECO:0000256" key="5">
    <source>
        <dbReference type="ARBA" id="ARBA00024073"/>
    </source>
</evidence>
<dbReference type="Proteomes" id="UP000186868">
    <property type="component" value="Unassembled WGS sequence"/>
</dbReference>
<dbReference type="InterPro" id="IPR020617">
    <property type="entry name" value="Thiolase_C"/>
</dbReference>
<dbReference type="PANTHER" id="PTHR43853">
    <property type="entry name" value="3-KETOACYL-COA THIOLASE, PEROXISOMAL"/>
    <property type="match status" value="1"/>
</dbReference>
<dbReference type="AlphaFoldDB" id="A0A1U7HAC1"/>